<accession>A0A819ZFY2</accession>
<evidence type="ECO:0000259" key="2">
    <source>
        <dbReference type="Pfam" id="PF21539"/>
    </source>
</evidence>
<feature type="region of interest" description="Disordered" evidence="1">
    <location>
        <begin position="1"/>
        <end position="24"/>
    </location>
</feature>
<feature type="compositionally biased region" description="Low complexity" evidence="1">
    <location>
        <begin position="15"/>
        <end position="24"/>
    </location>
</feature>
<protein>
    <recommendedName>
        <fullName evidence="2">ARC105/Med15 mediator subunit C-terminal domain-containing protein</fullName>
    </recommendedName>
</protein>
<feature type="domain" description="ARC105/Med15 mediator subunit C-terminal" evidence="2">
    <location>
        <begin position="69"/>
        <end position="159"/>
    </location>
</feature>
<comment type="caution">
    <text evidence="3">The sequence shown here is derived from an EMBL/GenBank/DDBJ whole genome shotgun (WGS) entry which is preliminary data.</text>
</comment>
<proteinExistence type="predicted"/>
<evidence type="ECO:0000313" key="3">
    <source>
        <dbReference type="EMBL" id="CAF4171723.1"/>
    </source>
</evidence>
<feature type="non-terminal residue" evidence="3">
    <location>
        <position position="168"/>
    </location>
</feature>
<dbReference type="EMBL" id="CAJOAX010017258">
    <property type="protein sequence ID" value="CAF4171723.1"/>
    <property type="molecule type" value="Genomic_DNA"/>
</dbReference>
<evidence type="ECO:0000256" key="1">
    <source>
        <dbReference type="SAM" id="MobiDB-lite"/>
    </source>
</evidence>
<dbReference type="Proteomes" id="UP000663823">
    <property type="component" value="Unassembled WGS sequence"/>
</dbReference>
<name>A0A819ZFY2_9BILA</name>
<organism evidence="3 4">
    <name type="scientific">Rotaria sordida</name>
    <dbReference type="NCBI Taxonomy" id="392033"/>
    <lineage>
        <taxon>Eukaryota</taxon>
        <taxon>Metazoa</taxon>
        <taxon>Spiralia</taxon>
        <taxon>Gnathifera</taxon>
        <taxon>Rotifera</taxon>
        <taxon>Eurotatoria</taxon>
        <taxon>Bdelloidea</taxon>
        <taxon>Philodinida</taxon>
        <taxon>Philodinidae</taxon>
        <taxon>Rotaria</taxon>
    </lineage>
</organism>
<evidence type="ECO:0000313" key="4">
    <source>
        <dbReference type="Proteomes" id="UP000663823"/>
    </source>
</evidence>
<dbReference type="InterPro" id="IPR048386">
    <property type="entry name" value="Med15_C"/>
</dbReference>
<dbReference type="Pfam" id="PF21539">
    <property type="entry name" value="Med15_C"/>
    <property type="match status" value="1"/>
</dbReference>
<sequence>SIRLDTESKQIVEPNLSSTNNHSSTSLRNIIESEFAHLSTNTFSYELKPMHDKILPSSSILKNKDSIINDYELTCRLTEINMPIVPPLKMKLTVQYPNEPPEILSLTSTTMNITPIKLENSDGNTFFESISRNFVHFLFKLPTQHTVTDVLDIWHTAIRNASFSQNES</sequence>
<reference evidence="3" key="1">
    <citation type="submission" date="2021-02" db="EMBL/GenBank/DDBJ databases">
        <authorList>
            <person name="Nowell W R."/>
        </authorList>
    </citation>
    <scope>NUCLEOTIDE SEQUENCE</scope>
</reference>
<gene>
    <name evidence="3" type="ORF">OTI717_LOCUS37234</name>
</gene>
<dbReference type="AlphaFoldDB" id="A0A819ZFY2"/>
<feature type="compositionally biased region" description="Basic and acidic residues" evidence="1">
    <location>
        <begin position="1"/>
        <end position="10"/>
    </location>
</feature>